<dbReference type="AlphaFoldDB" id="A0A4Q7N396"/>
<sequence>MKIHTLILSVAVLLQVSMQAQTGNRNLFSKEVAAKLASLPLHCINNEWPNKTSHTSDSATDHVLLPHQLHPVFYGCFDWHSSVHGHWMLVKLLKTFPDMPDRDKIIAVLNNSFQLEKMKEEAAYFSKYKVASSWERTYGWAWLLKLDEELYTWNDPLGKQWYSSLQPLTQTIKELWTKYLPKQTYPNRTGVHPNTAFGLVFALDWANALNQPEFAALIKQRSKDYYLGNKHTPAYMEPDGTDFLSPSLEIADLMRRVLPKEEFLKWFNSFYTKEGIDNITKMPQVSDRTDYQIVHLDGLSLSRAWCMKGIAKSLPATHPYRKLFNAKAEEFLHHTLPHVTSGNYGGDHWLASFAVYAIFEDR</sequence>
<evidence type="ECO:0000256" key="1">
    <source>
        <dbReference type="SAM" id="SignalP"/>
    </source>
</evidence>
<accession>A0A4Q7N396</accession>
<feature type="signal peptide" evidence="1">
    <location>
        <begin position="1"/>
        <end position="20"/>
    </location>
</feature>
<dbReference type="Proteomes" id="UP000293874">
    <property type="component" value="Unassembled WGS sequence"/>
</dbReference>
<dbReference type="OrthoDB" id="9779797at2"/>
<gene>
    <name evidence="2" type="ORF">EV199_0619</name>
</gene>
<organism evidence="2 3">
    <name type="scientific">Pseudobacter ginsenosidimutans</name>
    <dbReference type="NCBI Taxonomy" id="661488"/>
    <lineage>
        <taxon>Bacteria</taxon>
        <taxon>Pseudomonadati</taxon>
        <taxon>Bacteroidota</taxon>
        <taxon>Chitinophagia</taxon>
        <taxon>Chitinophagales</taxon>
        <taxon>Chitinophagaceae</taxon>
        <taxon>Pseudobacter</taxon>
    </lineage>
</organism>
<keyword evidence="1" id="KW-0732">Signal</keyword>
<dbReference type="Pfam" id="PF11199">
    <property type="entry name" value="DUF2891"/>
    <property type="match status" value="1"/>
</dbReference>
<keyword evidence="3" id="KW-1185">Reference proteome</keyword>
<reference evidence="2 3" key="1">
    <citation type="submission" date="2019-02" db="EMBL/GenBank/DDBJ databases">
        <title>Genomic Encyclopedia of Type Strains, Phase IV (KMG-IV): sequencing the most valuable type-strain genomes for metagenomic binning, comparative biology and taxonomic classification.</title>
        <authorList>
            <person name="Goeker M."/>
        </authorList>
    </citation>
    <scope>NUCLEOTIDE SEQUENCE [LARGE SCALE GENOMIC DNA]</scope>
    <source>
        <strain evidence="2 3">DSM 18116</strain>
    </source>
</reference>
<feature type="chain" id="PRO_5020307160" evidence="1">
    <location>
        <begin position="21"/>
        <end position="362"/>
    </location>
</feature>
<protein>
    <submittedName>
        <fullName evidence="2">DUF2891 family protein</fullName>
    </submittedName>
</protein>
<dbReference type="EMBL" id="SGXA01000001">
    <property type="protein sequence ID" value="RZS74768.1"/>
    <property type="molecule type" value="Genomic_DNA"/>
</dbReference>
<evidence type="ECO:0000313" key="3">
    <source>
        <dbReference type="Proteomes" id="UP000293874"/>
    </source>
</evidence>
<proteinExistence type="predicted"/>
<evidence type="ECO:0000313" key="2">
    <source>
        <dbReference type="EMBL" id="RZS74768.1"/>
    </source>
</evidence>
<comment type="caution">
    <text evidence="2">The sequence shown here is derived from an EMBL/GenBank/DDBJ whole genome shotgun (WGS) entry which is preliminary data.</text>
</comment>
<name>A0A4Q7N396_9BACT</name>
<dbReference type="InterPro" id="IPR021365">
    <property type="entry name" value="DUF2891"/>
</dbReference>